<accession>A0AAF0F2A8</accession>
<keyword evidence="3" id="KW-1185">Reference proteome</keyword>
<evidence type="ECO:0000313" key="3">
    <source>
        <dbReference type="Proteomes" id="UP001219933"/>
    </source>
</evidence>
<feature type="region of interest" description="Disordered" evidence="1">
    <location>
        <begin position="151"/>
        <end position="181"/>
    </location>
</feature>
<organism evidence="2 3">
    <name type="scientific">Malassezia cuniculi</name>
    <dbReference type="NCBI Taxonomy" id="948313"/>
    <lineage>
        <taxon>Eukaryota</taxon>
        <taxon>Fungi</taxon>
        <taxon>Dikarya</taxon>
        <taxon>Basidiomycota</taxon>
        <taxon>Ustilaginomycotina</taxon>
        <taxon>Malasseziomycetes</taxon>
        <taxon>Malasseziales</taxon>
        <taxon>Malasseziaceae</taxon>
        <taxon>Malassezia</taxon>
    </lineage>
</organism>
<dbReference type="PANTHER" id="PTHR34117">
    <property type="entry name" value="STYLE CELL-CYCLE INHIBITOR 1"/>
    <property type="match status" value="1"/>
</dbReference>
<protein>
    <submittedName>
        <fullName evidence="2">Uncharacterized protein</fullName>
    </submittedName>
</protein>
<feature type="compositionally biased region" description="Basic and acidic residues" evidence="1">
    <location>
        <begin position="167"/>
        <end position="181"/>
    </location>
</feature>
<dbReference type="InterPro" id="IPR044688">
    <property type="entry name" value="SCI-1-like"/>
</dbReference>
<feature type="region of interest" description="Disordered" evidence="1">
    <location>
        <begin position="57"/>
        <end position="97"/>
    </location>
</feature>
<gene>
    <name evidence="2" type="ORF">MCUN1_003815</name>
</gene>
<evidence type="ECO:0000256" key="1">
    <source>
        <dbReference type="SAM" id="MobiDB-lite"/>
    </source>
</evidence>
<dbReference type="Proteomes" id="UP001219933">
    <property type="component" value="Chromosome 6"/>
</dbReference>
<dbReference type="EMBL" id="CP119882">
    <property type="protein sequence ID" value="WFD36923.1"/>
    <property type="molecule type" value="Genomic_DNA"/>
</dbReference>
<dbReference type="PANTHER" id="PTHR34117:SF1">
    <property type="entry name" value="STYLE CELL-CYCLE INHIBITOR 1"/>
    <property type="match status" value="1"/>
</dbReference>
<proteinExistence type="predicted"/>
<dbReference type="AlphaFoldDB" id="A0AAF0F2A8"/>
<evidence type="ECO:0000313" key="2">
    <source>
        <dbReference type="EMBL" id="WFD36923.1"/>
    </source>
</evidence>
<sequence length="197" mass="22775">MPLPHGAARLDDGDYYAKARQFRRWLVDSRGLHLDEMSREHAREYFGKFRRRWNDGVLDAPPQELSPESKREHARITRREERRAQREWADENAPKATGRDALIEKRRGNNASNRAFAERRDDDDLVSEDVLMGGQDDFAAAYAHTNPRLAARDRADAARSARQSAMDQDKQARLAARRSKEDATIEMLRGLARERFS</sequence>
<reference evidence="2" key="1">
    <citation type="submission" date="2023-03" db="EMBL/GenBank/DDBJ databases">
        <title>Mating type loci evolution in Malassezia.</title>
        <authorList>
            <person name="Coelho M.A."/>
        </authorList>
    </citation>
    <scope>NUCLEOTIDE SEQUENCE</scope>
    <source>
        <strain evidence="2">CBS 11721</strain>
    </source>
</reference>
<feature type="compositionally biased region" description="Basic and acidic residues" evidence="1">
    <location>
        <begin position="67"/>
        <end position="97"/>
    </location>
</feature>
<name>A0AAF0F2A8_9BASI</name>